<dbReference type="Pfam" id="PF13561">
    <property type="entry name" value="adh_short_C2"/>
    <property type="match status" value="1"/>
</dbReference>
<reference evidence="3 4" key="1">
    <citation type="submission" date="2014-07" db="EMBL/GenBank/DDBJ databases">
        <authorList>
            <person name="Zhang J.E."/>
            <person name="Yang H."/>
            <person name="Guo J."/>
            <person name="Deng Z."/>
            <person name="Luo H."/>
            <person name="Luo M."/>
            <person name="Zhao B."/>
        </authorList>
    </citation>
    <scope>NUCLEOTIDE SEQUENCE [LARGE SCALE GENOMIC DNA]</scope>
    <source>
        <strain evidence="3 4">1CP</strain>
    </source>
</reference>
<dbReference type="PANTHER" id="PTHR42760:SF133">
    <property type="entry name" value="3-OXOACYL-[ACYL-CARRIER-PROTEIN] REDUCTASE"/>
    <property type="match status" value="1"/>
</dbReference>
<name>A0A1B1K860_RHOOP</name>
<dbReference type="SUPFAM" id="SSF51735">
    <property type="entry name" value="NAD(P)-binding Rossmann-fold domains"/>
    <property type="match status" value="1"/>
</dbReference>
<dbReference type="PRINTS" id="PR00081">
    <property type="entry name" value="GDHRDH"/>
</dbReference>
<evidence type="ECO:0000313" key="4">
    <source>
        <dbReference type="Proteomes" id="UP000186108"/>
    </source>
</evidence>
<evidence type="ECO:0000256" key="2">
    <source>
        <dbReference type="ARBA" id="ARBA00023002"/>
    </source>
</evidence>
<dbReference type="AlphaFoldDB" id="A0A1B1K860"/>
<gene>
    <name evidence="3" type="ORF">R1CP_20660</name>
</gene>
<dbReference type="PANTHER" id="PTHR42760">
    <property type="entry name" value="SHORT-CHAIN DEHYDROGENASES/REDUCTASES FAMILY MEMBER"/>
    <property type="match status" value="1"/>
</dbReference>
<dbReference type="PROSITE" id="PS00061">
    <property type="entry name" value="ADH_SHORT"/>
    <property type="match status" value="1"/>
</dbReference>
<protein>
    <submittedName>
        <fullName evidence="3">3-oxoacyl-[acyl-carrier protein] reductase</fullName>
        <ecNumber evidence="3">1.1.1.100</ecNumber>
    </submittedName>
</protein>
<dbReference type="EMBL" id="CP009111">
    <property type="protein sequence ID" value="ANS28812.1"/>
    <property type="molecule type" value="Genomic_DNA"/>
</dbReference>
<dbReference type="EC" id="1.1.1.100" evidence="3"/>
<proteinExistence type="inferred from homology"/>
<accession>A0A1B1K860</accession>
<evidence type="ECO:0000313" key="3">
    <source>
        <dbReference type="EMBL" id="ANS28812.1"/>
    </source>
</evidence>
<dbReference type="PATRIC" id="fig|37919.13.peg.4344"/>
<sequence length="268" mass="28232">MAGQLENRSIVITGVADPQGIGFGSARVLAQKGALLTLVDISEQVHERRDDLEREGFDVRSHTVDLTNHSDVVDLIDQVVKDAGVIDGLVNLAGIAARAKKGDDVDFEVPILATTSIESWERTLAINLTTQFNCVRAVLPHMIERRYGRIVNFSSVTGPVGAIAGLGAYAAAKAGVVGLTKSIALENGQFGITANAIAPGYVDTAALTPGMHIGGENTPLRRSGEPREIGALVGFLASEESSYVTGQLITIDGGNMIQEYKGPGELVL</sequence>
<keyword evidence="2 3" id="KW-0560">Oxidoreductase</keyword>
<dbReference type="FunFam" id="3.40.50.720:FF:000173">
    <property type="entry name" value="3-oxoacyl-[acyl-carrier protein] reductase"/>
    <property type="match status" value="1"/>
</dbReference>
<dbReference type="Proteomes" id="UP000186108">
    <property type="component" value="Chromosome"/>
</dbReference>
<comment type="similarity">
    <text evidence="1">Belongs to the short-chain dehydrogenases/reductases (SDR) family.</text>
</comment>
<dbReference type="GO" id="GO:0004316">
    <property type="term" value="F:3-oxoacyl-[acyl-carrier-protein] reductase (NADPH) activity"/>
    <property type="evidence" value="ECO:0007669"/>
    <property type="project" value="UniProtKB-EC"/>
</dbReference>
<dbReference type="InterPro" id="IPR036291">
    <property type="entry name" value="NAD(P)-bd_dom_sf"/>
</dbReference>
<evidence type="ECO:0000256" key="1">
    <source>
        <dbReference type="ARBA" id="ARBA00006484"/>
    </source>
</evidence>
<dbReference type="InterPro" id="IPR020904">
    <property type="entry name" value="Sc_DH/Rdtase_CS"/>
</dbReference>
<dbReference type="Gene3D" id="3.40.50.720">
    <property type="entry name" value="NAD(P)-binding Rossmann-like Domain"/>
    <property type="match status" value="1"/>
</dbReference>
<dbReference type="PRINTS" id="PR00080">
    <property type="entry name" value="SDRFAMILY"/>
</dbReference>
<dbReference type="InterPro" id="IPR002347">
    <property type="entry name" value="SDR_fam"/>
</dbReference>
<dbReference type="CDD" id="cd05233">
    <property type="entry name" value="SDR_c"/>
    <property type="match status" value="1"/>
</dbReference>
<organism evidence="3 4">
    <name type="scientific">Rhodococcus opacus</name>
    <name type="common">Nocardia opaca</name>
    <dbReference type="NCBI Taxonomy" id="37919"/>
    <lineage>
        <taxon>Bacteria</taxon>
        <taxon>Bacillati</taxon>
        <taxon>Actinomycetota</taxon>
        <taxon>Actinomycetes</taxon>
        <taxon>Mycobacteriales</taxon>
        <taxon>Nocardiaceae</taxon>
        <taxon>Rhodococcus</taxon>
    </lineage>
</organism>